<feature type="compositionally biased region" description="Polar residues" evidence="4">
    <location>
        <begin position="197"/>
        <end position="217"/>
    </location>
</feature>
<evidence type="ECO:0000259" key="5">
    <source>
        <dbReference type="PROSITE" id="PS50002"/>
    </source>
</evidence>
<dbReference type="PANTHER" id="PTHR15735">
    <property type="entry name" value="FCH AND DOUBLE SH3 DOMAINS PROTEIN"/>
    <property type="match status" value="1"/>
</dbReference>
<dbReference type="PROSITE" id="PS50002">
    <property type="entry name" value="SH3"/>
    <property type="match status" value="1"/>
</dbReference>
<evidence type="ECO:0000256" key="4">
    <source>
        <dbReference type="SAM" id="MobiDB-lite"/>
    </source>
</evidence>
<reference evidence="6" key="3">
    <citation type="submission" date="2019-06" db="EMBL/GenBank/DDBJ databases">
        <authorList>
            <person name="Poynton C."/>
            <person name="Hasenbein S."/>
            <person name="Benoit J.B."/>
            <person name="Sepulveda M.S."/>
            <person name="Poelchau M.F."/>
            <person name="Murali S.C."/>
            <person name="Chen S."/>
            <person name="Glastad K.M."/>
            <person name="Werren J.H."/>
            <person name="Vineis J.H."/>
            <person name="Bowen J.L."/>
            <person name="Friedrich M."/>
            <person name="Jones J."/>
            <person name="Robertson H.M."/>
            <person name="Feyereisen R."/>
            <person name="Mechler-Hickson A."/>
            <person name="Mathers N."/>
            <person name="Lee C.E."/>
            <person name="Colbourne J.K."/>
            <person name="Biales A."/>
            <person name="Johnston J.S."/>
            <person name="Wellborn G.A."/>
            <person name="Rosendale A.J."/>
            <person name="Cridge A.G."/>
            <person name="Munoz-Torres M.C."/>
            <person name="Bain P.A."/>
            <person name="Manny A.R."/>
            <person name="Major K.M."/>
            <person name="Lambert F.N."/>
            <person name="Vulpe C.D."/>
            <person name="Tuck P."/>
            <person name="Blalock B.J."/>
            <person name="Lin Y.-Y."/>
            <person name="Smith M.E."/>
            <person name="Ochoa-Acuna H."/>
            <person name="Chen M.-J.M."/>
            <person name="Childers C.P."/>
            <person name="Qu J."/>
            <person name="Dugan S."/>
            <person name="Lee S.L."/>
            <person name="Chao H."/>
            <person name="Dinh H."/>
            <person name="Han Y."/>
            <person name="Doddapaneni H."/>
            <person name="Worley K.C."/>
            <person name="Muzny D.M."/>
            <person name="Gibbs R.A."/>
            <person name="Richards S."/>
        </authorList>
    </citation>
    <scope>NUCLEOTIDE SEQUENCE</scope>
    <source>
        <strain evidence="6">HAZT.00-mixed</strain>
        <tissue evidence="6">Whole organism</tissue>
    </source>
</reference>
<keyword evidence="2" id="KW-0175">Coiled coil</keyword>
<dbReference type="Proteomes" id="UP000711488">
    <property type="component" value="Unassembled WGS sequence"/>
</dbReference>
<dbReference type="FunFam" id="2.30.30.40:FF:000203">
    <property type="entry name" value="Cdc42-interacting protein 4, isoform F"/>
    <property type="match status" value="1"/>
</dbReference>
<dbReference type="SMART" id="SM00326">
    <property type="entry name" value="SH3"/>
    <property type="match status" value="1"/>
</dbReference>
<feature type="compositionally biased region" description="Polar residues" evidence="4">
    <location>
        <begin position="84"/>
        <end position="102"/>
    </location>
</feature>
<dbReference type="EMBL" id="JQDR03005580">
    <property type="protein sequence ID" value="KAA0201342.1"/>
    <property type="molecule type" value="Genomic_DNA"/>
</dbReference>
<dbReference type="InterPro" id="IPR057870">
    <property type="entry name" value="HR1_TOCA"/>
</dbReference>
<feature type="compositionally biased region" description="Low complexity" evidence="4">
    <location>
        <begin position="132"/>
        <end position="148"/>
    </location>
</feature>
<dbReference type="Gene3D" id="6.10.140.470">
    <property type="match status" value="1"/>
</dbReference>
<evidence type="ECO:0000256" key="2">
    <source>
        <dbReference type="ARBA" id="ARBA00023054"/>
    </source>
</evidence>
<comment type="caution">
    <text evidence="6">The sequence shown here is derived from an EMBL/GenBank/DDBJ whole genome shotgun (WGS) entry which is preliminary data.</text>
</comment>
<reference evidence="6" key="2">
    <citation type="journal article" date="2018" name="Environ. Sci. Technol.">
        <title>The Toxicogenome of Hyalella azteca: A Model for Sediment Ecotoxicology and Evolutionary Toxicology.</title>
        <authorList>
            <person name="Poynton H.C."/>
            <person name="Hasenbein S."/>
            <person name="Benoit J.B."/>
            <person name="Sepulveda M.S."/>
            <person name="Poelchau M.F."/>
            <person name="Hughes D.S.T."/>
            <person name="Murali S.C."/>
            <person name="Chen S."/>
            <person name="Glastad K.M."/>
            <person name="Goodisman M.A.D."/>
            <person name="Werren J.H."/>
            <person name="Vineis J.H."/>
            <person name="Bowen J.L."/>
            <person name="Friedrich M."/>
            <person name="Jones J."/>
            <person name="Robertson H.M."/>
            <person name="Feyereisen R."/>
            <person name="Mechler-Hickson A."/>
            <person name="Mathers N."/>
            <person name="Lee C.E."/>
            <person name="Colbourne J.K."/>
            <person name="Biales A."/>
            <person name="Johnston J.S."/>
            <person name="Wellborn G.A."/>
            <person name="Rosendale A.J."/>
            <person name="Cridge A.G."/>
            <person name="Munoz-Torres M.C."/>
            <person name="Bain P.A."/>
            <person name="Manny A.R."/>
            <person name="Major K.M."/>
            <person name="Lambert F.N."/>
            <person name="Vulpe C.D."/>
            <person name="Tuck P."/>
            <person name="Blalock B.J."/>
            <person name="Lin Y.Y."/>
            <person name="Smith M.E."/>
            <person name="Ochoa-Acuna H."/>
            <person name="Chen M.M."/>
            <person name="Childers C.P."/>
            <person name="Qu J."/>
            <person name="Dugan S."/>
            <person name="Lee S.L."/>
            <person name="Chao H."/>
            <person name="Dinh H."/>
            <person name="Han Y."/>
            <person name="Doddapaneni H."/>
            <person name="Worley K.C."/>
            <person name="Muzny D.M."/>
            <person name="Gibbs R.A."/>
            <person name="Richards S."/>
        </authorList>
    </citation>
    <scope>NUCLEOTIDE SEQUENCE</scope>
    <source>
        <strain evidence="6">HAZT.00-mixed</strain>
        <tissue evidence="6">Whole organism</tissue>
    </source>
</reference>
<organism evidence="6">
    <name type="scientific">Hyalella azteca</name>
    <name type="common">Amphipod</name>
    <dbReference type="NCBI Taxonomy" id="294128"/>
    <lineage>
        <taxon>Eukaryota</taxon>
        <taxon>Metazoa</taxon>
        <taxon>Ecdysozoa</taxon>
        <taxon>Arthropoda</taxon>
        <taxon>Crustacea</taxon>
        <taxon>Multicrustacea</taxon>
        <taxon>Malacostraca</taxon>
        <taxon>Eumalacostraca</taxon>
        <taxon>Peracarida</taxon>
        <taxon>Amphipoda</taxon>
        <taxon>Senticaudata</taxon>
        <taxon>Talitrida</taxon>
        <taxon>Talitroidea</taxon>
        <taxon>Hyalellidae</taxon>
        <taxon>Hyalella</taxon>
    </lineage>
</organism>
<dbReference type="CDD" id="cd11619">
    <property type="entry name" value="HR1_CIP4-like"/>
    <property type="match status" value="1"/>
</dbReference>
<feature type="compositionally biased region" description="Polar residues" evidence="4">
    <location>
        <begin position="114"/>
        <end position="129"/>
    </location>
</feature>
<name>A0A6A0H6L6_HYAAZ</name>
<sequence>MEEITSKLNQETAARDALLKMKEVYEANPSLGDPLTITGQLSESYSTIEKLKGDLVKYQTMLDNPEPPQPSPTPPSRHSHSGSLTPNSHLHQANGSHSSSPRNGAVVGVGHGSSPRSSINSHRTSLSDESISRSASNTSLSTTTTTTAPKPPPPPPTRSAATSLLLSCSPASTGGVITSQNNTSTTTTTTVTTNITPQGSSHSPESGISLSHNSLHGSETGGMNGGSSLHANPSALHSNSNALHTSGLSQTDSVDLADDAADDSAEFYDLDPLPVIGSCRALFNFDGLSEGSMALAEGDELLVIELDAGDGWTRVRRGPPDGTEGFVPTSYIQVTLNPDC</sequence>
<reference evidence="6" key="1">
    <citation type="submission" date="2014-08" db="EMBL/GenBank/DDBJ databases">
        <authorList>
            <person name="Murali S."/>
            <person name="Richards S."/>
            <person name="Bandaranaike D."/>
            <person name="Bellair M."/>
            <person name="Blankenburg K."/>
            <person name="Chao H."/>
            <person name="Dinh H."/>
            <person name="Doddapaneni H."/>
            <person name="Dugan-Rocha S."/>
            <person name="Elkadiri S."/>
            <person name="Gnanaolivu R."/>
            <person name="Hughes D."/>
            <person name="Lee S."/>
            <person name="Li M."/>
            <person name="Ming W."/>
            <person name="Munidasa M."/>
            <person name="Muniz J."/>
            <person name="Nguyen L."/>
            <person name="Osuji N."/>
            <person name="Pu L.-L."/>
            <person name="Puazo M."/>
            <person name="Skinner E."/>
            <person name="Qu C."/>
            <person name="Quiroz J."/>
            <person name="Raj R."/>
            <person name="Weissenberger G."/>
            <person name="Xin Y."/>
            <person name="Zou X."/>
            <person name="Han Y."/>
            <person name="Worley K."/>
            <person name="Muzny D."/>
            <person name="Gibbs R."/>
        </authorList>
    </citation>
    <scope>NUCLEOTIDE SEQUENCE</scope>
    <source>
        <strain evidence="6">HAZT.00-mixed</strain>
        <tissue evidence="6">Whole organism</tissue>
    </source>
</reference>
<dbReference type="CDD" id="cd11911">
    <property type="entry name" value="SH3_CIP4-like"/>
    <property type="match status" value="1"/>
</dbReference>
<evidence type="ECO:0000256" key="1">
    <source>
        <dbReference type="ARBA" id="ARBA00022443"/>
    </source>
</evidence>
<dbReference type="AlphaFoldDB" id="A0A6A0H6L6"/>
<accession>A0A6A0H6L6</accession>
<keyword evidence="1 3" id="KW-0728">SH3 domain</keyword>
<dbReference type="InterPro" id="IPR001452">
    <property type="entry name" value="SH3_domain"/>
</dbReference>
<dbReference type="InterPro" id="IPR036028">
    <property type="entry name" value="SH3-like_dom_sf"/>
</dbReference>
<protein>
    <recommendedName>
        <fullName evidence="5">SH3 domain-containing protein</fullName>
    </recommendedName>
</protein>
<evidence type="ECO:0000313" key="6">
    <source>
        <dbReference type="EMBL" id="KAA0201342.1"/>
    </source>
</evidence>
<evidence type="ECO:0000256" key="3">
    <source>
        <dbReference type="PROSITE-ProRule" id="PRU00192"/>
    </source>
</evidence>
<feature type="region of interest" description="Disordered" evidence="4">
    <location>
        <begin position="60"/>
        <end position="247"/>
    </location>
</feature>
<gene>
    <name evidence="6" type="ORF">HAZT_HAZT000542</name>
</gene>
<feature type="compositionally biased region" description="Low complexity" evidence="4">
    <location>
        <begin position="176"/>
        <end position="196"/>
    </location>
</feature>
<feature type="domain" description="SH3" evidence="5">
    <location>
        <begin position="274"/>
        <end position="337"/>
    </location>
</feature>
<dbReference type="Pfam" id="PF00018">
    <property type="entry name" value="SH3_1"/>
    <property type="match status" value="1"/>
</dbReference>
<dbReference type="OrthoDB" id="8783038at2759"/>
<dbReference type="Pfam" id="PF25610">
    <property type="entry name" value="HR1_TOCA"/>
    <property type="match status" value="1"/>
</dbReference>
<feature type="compositionally biased region" description="Pro residues" evidence="4">
    <location>
        <begin position="65"/>
        <end position="75"/>
    </location>
</feature>
<feature type="compositionally biased region" description="Polar residues" evidence="4">
    <location>
        <begin position="226"/>
        <end position="247"/>
    </location>
</feature>
<dbReference type="PANTHER" id="PTHR15735:SF12">
    <property type="entry name" value="CDC42-INTERACTING PROTEIN 4, ISOFORM B"/>
    <property type="match status" value="1"/>
</dbReference>
<dbReference type="Gene3D" id="2.30.30.40">
    <property type="entry name" value="SH3 Domains"/>
    <property type="match status" value="1"/>
</dbReference>
<dbReference type="SUPFAM" id="SSF50044">
    <property type="entry name" value="SH3-domain"/>
    <property type="match status" value="1"/>
</dbReference>
<proteinExistence type="predicted"/>